<dbReference type="PANTHER" id="PTHR24186">
    <property type="entry name" value="PROTEIN PHOSPHATASE 1 REGULATORY SUBUNIT"/>
    <property type="match status" value="1"/>
</dbReference>
<feature type="compositionally biased region" description="Pro residues" evidence="8">
    <location>
        <begin position="13"/>
        <end position="27"/>
    </location>
</feature>
<sequence>MGRTDLEIEISVPQPPPPPPPPPPFPIEPRSAKVDLEMELEISKTISAPPRPPPPDSAPDSSSKDHGGNATNMDLNLYRAATKGDVDDFITVVEQVVTEKGLSQYDVFHQVSPIGNTYLHIAASSNSSGDMLQLIANRYPPLITEKNLNGDTVLHLAARYGNSSAVETLIQTRNYFPDLPPAVAAEGPKNEQQVNLELLRLRNEKGNTALHEVWMQSPYNGIADMLIKADPEVAFYLNNALESPLYLAVKAGIKDLISLILSFPEELTNMSEQVKAGKSPLHAAIGSRNIDVLQLILQKAPEFIHLRDEEGRFPLHYAASMGYLKQVRFILDKFAPSAIEKDKSGLLPIHWASIKGHVAVIKVLLPHCPEPRELLDQNGCSILHFAAESGKSEVVSYILKDKQFEVLINMKDKQGNTALHLAATQWHPKIVSDLTWDSRVNLALENDKGMTALDAAECYIGNASSFQQRLTWPALRAGGVPRALPRKIRNVDRQISMPTEPIKSENSMPTETIKSEKYKDRVNTLLLVSTLVATITFAAGFTMPGGYNNSDPYEGMATMLEEKKFHLFIF</sequence>
<evidence type="ECO:0000256" key="5">
    <source>
        <dbReference type="ARBA" id="ARBA00023043"/>
    </source>
</evidence>
<dbReference type="InterPro" id="IPR002110">
    <property type="entry name" value="Ankyrin_rpt"/>
</dbReference>
<evidence type="ECO:0000256" key="8">
    <source>
        <dbReference type="SAM" id="MobiDB-lite"/>
    </source>
</evidence>
<feature type="region of interest" description="Disordered" evidence="8">
    <location>
        <begin position="1"/>
        <end position="72"/>
    </location>
</feature>
<dbReference type="Gene3D" id="1.25.40.20">
    <property type="entry name" value="Ankyrin repeat-containing domain"/>
    <property type="match status" value="3"/>
</dbReference>
<reference evidence="10 11" key="1">
    <citation type="submission" date="2024-11" db="EMBL/GenBank/DDBJ databases">
        <title>A near-complete genome assembly of Cinchona calisaya.</title>
        <authorList>
            <person name="Lian D.C."/>
            <person name="Zhao X.W."/>
            <person name="Wei L."/>
        </authorList>
    </citation>
    <scope>NUCLEOTIDE SEQUENCE [LARGE SCALE GENOMIC DNA]</scope>
    <source>
        <tissue evidence="10">Nenye</tissue>
    </source>
</reference>
<comment type="caution">
    <text evidence="10">The sequence shown here is derived from an EMBL/GenBank/DDBJ whole genome shotgun (WGS) entry which is preliminary data.</text>
</comment>
<evidence type="ECO:0000259" key="9">
    <source>
        <dbReference type="Pfam" id="PF13962"/>
    </source>
</evidence>
<feature type="repeat" description="ANK" evidence="7">
    <location>
        <begin position="310"/>
        <end position="342"/>
    </location>
</feature>
<evidence type="ECO:0000256" key="4">
    <source>
        <dbReference type="ARBA" id="ARBA00022989"/>
    </source>
</evidence>
<evidence type="ECO:0000256" key="1">
    <source>
        <dbReference type="ARBA" id="ARBA00004141"/>
    </source>
</evidence>
<organism evidence="10 11">
    <name type="scientific">Cinchona calisaya</name>
    <dbReference type="NCBI Taxonomy" id="153742"/>
    <lineage>
        <taxon>Eukaryota</taxon>
        <taxon>Viridiplantae</taxon>
        <taxon>Streptophyta</taxon>
        <taxon>Embryophyta</taxon>
        <taxon>Tracheophyta</taxon>
        <taxon>Spermatophyta</taxon>
        <taxon>Magnoliopsida</taxon>
        <taxon>eudicotyledons</taxon>
        <taxon>Gunneridae</taxon>
        <taxon>Pentapetalae</taxon>
        <taxon>asterids</taxon>
        <taxon>lamiids</taxon>
        <taxon>Gentianales</taxon>
        <taxon>Rubiaceae</taxon>
        <taxon>Cinchonoideae</taxon>
        <taxon>Cinchoneae</taxon>
        <taxon>Cinchona</taxon>
    </lineage>
</organism>
<dbReference type="Pfam" id="PF00023">
    <property type="entry name" value="Ank"/>
    <property type="match status" value="1"/>
</dbReference>
<evidence type="ECO:0000256" key="6">
    <source>
        <dbReference type="ARBA" id="ARBA00023136"/>
    </source>
</evidence>
<keyword evidence="3" id="KW-0677">Repeat</keyword>
<dbReference type="InterPro" id="IPR026961">
    <property type="entry name" value="PGG_dom"/>
</dbReference>
<dbReference type="Pfam" id="PF13962">
    <property type="entry name" value="PGG"/>
    <property type="match status" value="1"/>
</dbReference>
<dbReference type="SMART" id="SM00248">
    <property type="entry name" value="ANK"/>
    <property type="match status" value="9"/>
</dbReference>
<feature type="repeat" description="ANK" evidence="7">
    <location>
        <begin position="149"/>
        <end position="171"/>
    </location>
</feature>
<keyword evidence="11" id="KW-1185">Reference proteome</keyword>
<dbReference type="EMBL" id="JBJUIK010000012">
    <property type="protein sequence ID" value="KAL3509392.1"/>
    <property type="molecule type" value="Genomic_DNA"/>
</dbReference>
<dbReference type="SUPFAM" id="SSF101447">
    <property type="entry name" value="Formin homology 2 domain (FH2 domain)"/>
    <property type="match status" value="1"/>
</dbReference>
<evidence type="ECO:0000313" key="10">
    <source>
        <dbReference type="EMBL" id="KAL3509392.1"/>
    </source>
</evidence>
<dbReference type="SUPFAM" id="SSF48403">
    <property type="entry name" value="Ankyrin repeat"/>
    <property type="match status" value="1"/>
</dbReference>
<feature type="domain" description="PGG" evidence="9">
    <location>
        <begin position="516"/>
        <end position="569"/>
    </location>
</feature>
<protein>
    <recommendedName>
        <fullName evidence="9">PGG domain-containing protein</fullName>
    </recommendedName>
</protein>
<dbReference type="PROSITE" id="PS50088">
    <property type="entry name" value="ANK_REPEAT"/>
    <property type="match status" value="3"/>
</dbReference>
<dbReference type="AlphaFoldDB" id="A0ABD2YT39"/>
<evidence type="ECO:0000256" key="3">
    <source>
        <dbReference type="ARBA" id="ARBA00022737"/>
    </source>
</evidence>
<dbReference type="InterPro" id="IPR036770">
    <property type="entry name" value="Ankyrin_rpt-contain_sf"/>
</dbReference>
<dbReference type="GO" id="GO:0016020">
    <property type="term" value="C:membrane"/>
    <property type="evidence" value="ECO:0007669"/>
    <property type="project" value="UniProtKB-SubCell"/>
</dbReference>
<dbReference type="Proteomes" id="UP001630127">
    <property type="component" value="Unassembled WGS sequence"/>
</dbReference>
<gene>
    <name evidence="10" type="ORF">ACH5RR_028793</name>
</gene>
<feature type="repeat" description="ANK" evidence="7">
    <location>
        <begin position="276"/>
        <end position="299"/>
    </location>
</feature>
<keyword evidence="5 7" id="KW-0040">ANK repeat</keyword>
<dbReference type="Pfam" id="PF12796">
    <property type="entry name" value="Ank_2"/>
    <property type="match status" value="3"/>
</dbReference>
<evidence type="ECO:0000313" key="11">
    <source>
        <dbReference type="Proteomes" id="UP001630127"/>
    </source>
</evidence>
<name>A0ABD2YT39_9GENT</name>
<keyword evidence="6" id="KW-0472">Membrane</keyword>
<proteinExistence type="predicted"/>
<comment type="subcellular location">
    <subcellularLocation>
        <location evidence="1">Membrane</location>
        <topology evidence="1">Multi-pass membrane protein</topology>
    </subcellularLocation>
</comment>
<keyword evidence="4" id="KW-1133">Transmembrane helix</keyword>
<evidence type="ECO:0000256" key="7">
    <source>
        <dbReference type="PROSITE-ProRule" id="PRU00023"/>
    </source>
</evidence>
<dbReference type="PROSITE" id="PS50297">
    <property type="entry name" value="ANK_REP_REGION"/>
    <property type="match status" value="3"/>
</dbReference>
<dbReference type="PANTHER" id="PTHR24186:SF46">
    <property type="entry name" value="PROTEIN ACCELERATED CELL DEATH 6-LIKE"/>
    <property type="match status" value="1"/>
</dbReference>
<accession>A0ABD2YT39</accession>
<evidence type="ECO:0000256" key="2">
    <source>
        <dbReference type="ARBA" id="ARBA00022692"/>
    </source>
</evidence>
<keyword evidence="2" id="KW-0812">Transmembrane</keyword>